<feature type="domain" description="PDZ" evidence="22">
    <location>
        <begin position="616"/>
        <end position="706"/>
    </location>
</feature>
<feature type="coiled-coil region" evidence="18">
    <location>
        <begin position="299"/>
        <end position="354"/>
    </location>
</feature>
<dbReference type="Pfam" id="PF00625">
    <property type="entry name" value="Guanylate_kin"/>
    <property type="match status" value="1"/>
</dbReference>
<feature type="compositionally biased region" description="Low complexity" evidence="19">
    <location>
        <begin position="109"/>
        <end position="123"/>
    </location>
</feature>
<dbReference type="GO" id="GO:0042981">
    <property type="term" value="P:regulation of apoptotic process"/>
    <property type="evidence" value="ECO:0007669"/>
    <property type="project" value="InterPro"/>
</dbReference>
<dbReference type="FunFam" id="3.40.50.300:FF:000894">
    <property type="entry name" value="Discs large MAGUK scaffold protein 5"/>
    <property type="match status" value="1"/>
</dbReference>
<dbReference type="PANTHER" id="PTHR46360">
    <property type="entry name" value="DISKS LARGE HOMOLOG 5"/>
    <property type="match status" value="1"/>
</dbReference>
<dbReference type="Gene3D" id="2.30.30.40">
    <property type="entry name" value="SH3 Domains"/>
    <property type="match status" value="1"/>
</dbReference>
<dbReference type="FunFam" id="2.30.42.10:FF:000132">
    <property type="entry name" value="disks large homolog 5 isoform X1"/>
    <property type="match status" value="1"/>
</dbReference>
<evidence type="ECO:0000256" key="19">
    <source>
        <dbReference type="SAM" id="MobiDB-lite"/>
    </source>
</evidence>
<protein>
    <recommendedName>
        <fullName evidence="16">Disks large homolog 5</fullName>
    </recommendedName>
</protein>
<dbReference type="InterPro" id="IPR006907">
    <property type="entry name" value="DLG5_N"/>
</dbReference>
<feature type="compositionally biased region" description="Polar residues" evidence="19">
    <location>
        <begin position="1444"/>
        <end position="1457"/>
    </location>
</feature>
<dbReference type="Gene3D" id="2.30.42.10">
    <property type="match status" value="4"/>
</dbReference>
<dbReference type="GO" id="GO:0009967">
    <property type="term" value="P:positive regulation of signal transduction"/>
    <property type="evidence" value="ECO:0007669"/>
    <property type="project" value="UniProtKB-ARBA"/>
</dbReference>
<keyword evidence="12" id="KW-0472">Membrane</keyword>
<dbReference type="SUPFAM" id="SSF47986">
    <property type="entry name" value="DEATH domain"/>
    <property type="match status" value="1"/>
</dbReference>
<accession>U3D5T7</accession>
<evidence type="ECO:0000256" key="16">
    <source>
        <dbReference type="ARBA" id="ARBA00070420"/>
    </source>
</evidence>
<evidence type="ECO:0000256" key="14">
    <source>
        <dbReference type="ARBA" id="ARBA00023273"/>
    </source>
</evidence>
<evidence type="ECO:0000256" key="9">
    <source>
        <dbReference type="ARBA" id="ARBA00022949"/>
    </source>
</evidence>
<evidence type="ECO:0000256" key="12">
    <source>
        <dbReference type="ARBA" id="ARBA00023136"/>
    </source>
</evidence>
<dbReference type="CDD" id="cd06767">
    <property type="entry name" value="PDZ3_DLG5-like"/>
    <property type="match status" value="1"/>
</dbReference>
<evidence type="ECO:0000256" key="2">
    <source>
        <dbReference type="ARBA" id="ARBA00004202"/>
    </source>
</evidence>
<keyword evidence="14" id="KW-0966">Cell projection</keyword>
<keyword evidence="11 18" id="KW-0175">Coiled coil</keyword>
<evidence type="ECO:0000256" key="11">
    <source>
        <dbReference type="ARBA" id="ARBA00023054"/>
    </source>
</evidence>
<dbReference type="InterPro" id="IPR027417">
    <property type="entry name" value="P-loop_NTPase"/>
</dbReference>
<feature type="region of interest" description="Disordered" evidence="19">
    <location>
        <begin position="920"/>
        <end position="1117"/>
    </location>
</feature>
<keyword evidence="10" id="KW-0770">Synapse</keyword>
<evidence type="ECO:0000256" key="3">
    <source>
        <dbReference type="ARBA" id="ARBA00004282"/>
    </source>
</evidence>
<dbReference type="GO" id="GO:0009888">
    <property type="term" value="P:tissue development"/>
    <property type="evidence" value="ECO:0007669"/>
    <property type="project" value="UniProtKB-ARBA"/>
</dbReference>
<dbReference type="InterPro" id="IPR035537">
    <property type="entry name" value="DLG5_SH3"/>
</dbReference>
<dbReference type="Pfam" id="PF16610">
    <property type="entry name" value="dbPDZ_assoc"/>
    <property type="match status" value="1"/>
</dbReference>
<feature type="coiled-coil region" evidence="18">
    <location>
        <begin position="379"/>
        <end position="595"/>
    </location>
</feature>
<dbReference type="CDD" id="cd06765">
    <property type="entry name" value="PDZ2_DLG5-like"/>
    <property type="match status" value="1"/>
</dbReference>
<feature type="domain" description="PDZ" evidence="22">
    <location>
        <begin position="701"/>
        <end position="792"/>
    </location>
</feature>
<dbReference type="FunFam" id="2.30.30.40:FF:000130">
    <property type="entry name" value="Discs large 5, isoform A"/>
    <property type="match status" value="1"/>
</dbReference>
<dbReference type="GO" id="GO:0070161">
    <property type="term" value="C:anchoring junction"/>
    <property type="evidence" value="ECO:0007669"/>
    <property type="project" value="UniProtKB-SubCell"/>
</dbReference>
<evidence type="ECO:0000256" key="8">
    <source>
        <dbReference type="ARBA" id="ARBA00022553"/>
    </source>
</evidence>
<dbReference type="CDD" id="cd11860">
    <property type="entry name" value="SH3_DLG5"/>
    <property type="match status" value="1"/>
</dbReference>
<dbReference type="InterPro" id="IPR036028">
    <property type="entry name" value="SH3-like_dom_sf"/>
</dbReference>
<dbReference type="InterPro" id="IPR053004">
    <property type="entry name" value="MAGUK_Signaling_Regulators"/>
</dbReference>
<feature type="domain" description="CARD" evidence="23">
    <location>
        <begin position="1"/>
        <end position="90"/>
    </location>
</feature>
<evidence type="ECO:0000259" key="21">
    <source>
        <dbReference type="PROSITE" id="PS50052"/>
    </source>
</evidence>
<evidence type="ECO:0000256" key="18">
    <source>
        <dbReference type="SAM" id="Coils"/>
    </source>
</evidence>
<accession>F7CAV0</accession>
<dbReference type="SMART" id="SM00072">
    <property type="entry name" value="GuKc"/>
    <property type="match status" value="1"/>
</dbReference>
<sequence length="1916" mass="213578">MEPQRRELLAQCQQSLAQAMTEVEAVLGLLEAAGALSPGERRQLDEEAGGAKAELLLKLLLAKERDHFQDLRAALEKTQPHLLPILYLNGVVGPPQPAEGAGSTYSVLSTMPSDSESSSSLSSVGTTGKAPSPPPLLTDRQVNEKVENLSIQLRLMTRERNELRKRLAFATHGTAFDKRLNPDYERLKIQCVRAMSDLQSLQNQHTNALKRCEEVAKETDFYHTLHSRLLSDQTRLKDDVDMLRRENGQLLRERNLLQQSWEDMKRLHEEDQKEIGDLRAQQQQVLKHNGSSEILNKLYDTAMDKLEVVKKDYDALRKRYSEKVAIHNADLSRLEQLGEENQRLLKQTEMLTQQRDTAIQLQHQCALSLRRFEAIHHELNKATAQNKDLQWEMELLQSELTELRTTQVKTVKESEKYREERDAVYSEYKLIMSERDQVISELDKLQTEVELAESKLKSSTSEKKAASEEMEALRQIKDTVTMDAGRANKEVEILRKQCKALCQELKEALQEADVAKCRRDWAFQERDKIVAERDSIRTLCDNLRRERDRAVSELAEALRSLDDTRKQKNDVSRELKELKEQMESQLEKEARFRQLMAHSSHDSAIDTDSMEWETEVVEFERETEDIDLKALGFDMAEGVNEPCFPGDCGIFVTKVDKGSIADGRLRVNDWLLRINDVDLINKDKKQAIKALLNGEGAINMVVRRRKSLGGKVVTPLHINLSGQKDSGISLENGVYAAAVLPGSPAAKEGSLAVGDRIVAINGIALDNKSLNECESLLRSCQDSLTLSLLKVFPQSSSWSGQNIFENIKDSDKMLSFRAHGPEVQAHNKRNLIQHNNSTQTDIFYADRLEDRKEPGPPGGSSSFLHKPFPGGPLQVCPQACPSASERSLSSFRSDASGDRGFGLVDVRSRRPVLPFETEVGPCGVGEAPLDKADSEGSNSGGTWPKAVLSSTAAPEKLSVYKKPKQRKSIFDPNTFKRPQTPPKIDYLLPGSGPAHSPQSSKRMGPLTPPKPPRRSDSIKFQHRLETSSESEATLVGSSPSTSPPSALPDRDPGEPMHASPPRKARVRIASSYYPEGDGDSSFLPAKKSCDEDLTSQKADELGQKRRRPKSAPSFRPKLAPVVIPAQFLEEQKCVPVSGELSPELQEWAPYSPGHSSRHSNPPLYPSRPSVGTVPRSVTPSTTMSSILRNPIYTVRSHRVGPCSSPPAARDAGPQGLHPSVQHQGRLSLDLSHRACSDYSEMRATHGSNSLPSSARLGSSSNLQFKAERIKIPSTPRYPRSVVGSDRGSLSHSECSTPPQSPLNIDTLSSCSQSQTSASTLPRIAVNPASLGERRKDRPYVEEPRHVKVQKGSEPLGISIVSGEKGGIYVSKVTMGSIAHQAGLEYGDQLLEFNGINLRSATEQQARLIIGQQCDTITILAQYNPHVHQLSSHSQSSSHLDPAGTHSTLQGSGTTTPEHPSVIDPLMEQDEGPGTPLAKQSTPSSRIAGDTNKKTLEPRVVFIKKSQLELGVHLCGGNLHGVFVAEVEDDSPAKGPDGLVPGDLILEYGSLDMRNKTVEEVYVEMLKPRDGIRLKVQYRPEEFTKAKGLPGDSFYIRALYDRLADMEHELSFKKDDILYVDDTLPQGTFGSWMAWQLDENAQKIQRGQIPSKYVMDQEFSRRLSMSEVKDDNSATKTLSAAARRSFFRRKHKHKRSGSKDGKDLLALEAFSSDSIPLFEDSVSLAYQRVQKVDCTALRPVLILGPLLDVVKEMLVNEAPGKFCRCPLEVMKASQQAIERGVKDCLFVDYKRRSGHFDVTTVASIKEITEKNRHCLLDIAPHAIERLHHMHIYPIVIFIHYKSAKHIKEQRDPIYLRDKVTQRHSKEQFEAAQKVEQEYSRYFTGVIQGGALSSICPQILAMVNQEQNKVLWIPACPL</sequence>
<dbReference type="Gene3D" id="1.10.533.10">
    <property type="entry name" value="Death Domain, Fas"/>
    <property type="match status" value="1"/>
</dbReference>
<evidence type="ECO:0000256" key="6">
    <source>
        <dbReference type="ARBA" id="ARBA00022475"/>
    </source>
</evidence>
<comment type="subcellular location">
    <subcellularLocation>
        <location evidence="3">Cell junction</location>
    </subcellularLocation>
    <subcellularLocation>
        <location evidence="2">Cell membrane</location>
        <topology evidence="2">Peripheral membrane protein</topology>
    </subcellularLocation>
    <subcellularLocation>
        <location evidence="1">Cytoplasm</location>
        <location evidence="1">Cytoskeleton</location>
        <location evidence="1">Cilium basal body</location>
    </subcellularLocation>
    <subcellularLocation>
        <location evidence="15">Postsynaptic density</location>
    </subcellularLocation>
</comment>
<evidence type="ECO:0000256" key="7">
    <source>
        <dbReference type="ARBA" id="ARBA00022490"/>
    </source>
</evidence>
<dbReference type="EMBL" id="GAMP01007118">
    <property type="protein sequence ID" value="JAB45637.1"/>
    <property type="molecule type" value="mRNA"/>
</dbReference>
<keyword evidence="13" id="KW-0206">Cytoskeleton</keyword>
<evidence type="ECO:0000256" key="4">
    <source>
        <dbReference type="ARBA" id="ARBA00007014"/>
    </source>
</evidence>
<feature type="compositionally biased region" description="Basic and acidic residues" evidence="19">
    <location>
        <begin position="1013"/>
        <end position="1026"/>
    </location>
</feature>
<keyword evidence="8" id="KW-0597">Phosphoprotein</keyword>
<dbReference type="SUPFAM" id="SSF52540">
    <property type="entry name" value="P-loop containing nucleoside triphosphate hydrolases"/>
    <property type="match status" value="1"/>
</dbReference>
<dbReference type="PROSITE" id="PS50209">
    <property type="entry name" value="CARD"/>
    <property type="match status" value="1"/>
</dbReference>
<dbReference type="InterPro" id="IPR008145">
    <property type="entry name" value="GK/Ca_channel_bsu"/>
</dbReference>
<feature type="domain" description="PDZ" evidence="22">
    <location>
        <begin position="1498"/>
        <end position="1579"/>
    </location>
</feature>
<reference evidence="24" key="1">
    <citation type="journal article" date="2014" name="Gigascience">
        <title>De novo assembly of the common marmoset transcriptome from NextGen mRNA sequences.</title>
        <authorList>
            <person name="Maudhoo M.D."/>
            <person name="Ren D."/>
            <person name="Gradnigo J.S."/>
            <person name="Gibbs R.M."/>
            <person name="Lubker A.C."/>
            <person name="Moriyama E.N."/>
            <person name="French J.A."/>
            <person name="Norgren R.B.Jr."/>
        </authorList>
    </citation>
    <scope>NUCLEOTIDE SEQUENCE</scope>
    <source>
        <tissue evidence="24">Bladder</tissue>
        <tissue evidence="25">Cerebellum</tissue>
    </source>
</reference>
<dbReference type="PROSITE" id="PS50002">
    <property type="entry name" value="SH3"/>
    <property type="match status" value="1"/>
</dbReference>
<dbReference type="CDD" id="cd06764">
    <property type="entry name" value="PDZ1_DLG5-like"/>
    <property type="match status" value="1"/>
</dbReference>
<dbReference type="SUPFAM" id="SSF50156">
    <property type="entry name" value="PDZ domain-like"/>
    <property type="match status" value="4"/>
</dbReference>
<dbReference type="InterPro" id="IPR001478">
    <property type="entry name" value="PDZ"/>
</dbReference>
<dbReference type="GO" id="GO:0030154">
    <property type="term" value="P:cell differentiation"/>
    <property type="evidence" value="ECO:0007669"/>
    <property type="project" value="UniProtKB-ARBA"/>
</dbReference>
<dbReference type="InterPro" id="IPR011029">
    <property type="entry name" value="DEATH-like_dom_sf"/>
</dbReference>
<gene>
    <name evidence="24" type="primary">DLG5</name>
</gene>
<feature type="compositionally biased region" description="Low complexity" evidence="19">
    <location>
        <begin position="1306"/>
        <end position="1320"/>
    </location>
</feature>
<dbReference type="InterPro" id="IPR001315">
    <property type="entry name" value="CARD"/>
</dbReference>
<keyword evidence="7" id="KW-0963">Cytoplasm</keyword>
<dbReference type="GO" id="GO:0014069">
    <property type="term" value="C:postsynaptic density"/>
    <property type="evidence" value="ECO:0007669"/>
    <property type="project" value="UniProtKB-SubCell"/>
</dbReference>
<feature type="coiled-coil region" evidence="18">
    <location>
        <begin position="146"/>
        <end position="260"/>
    </location>
</feature>
<dbReference type="FunFam" id="2.30.42.10:FF:000214">
    <property type="entry name" value="Discs large MAGUK scaffold protein 5"/>
    <property type="match status" value="1"/>
</dbReference>
<dbReference type="GO" id="GO:0005886">
    <property type="term" value="C:plasma membrane"/>
    <property type="evidence" value="ECO:0007669"/>
    <property type="project" value="UniProtKB-SubCell"/>
</dbReference>
<feature type="region of interest" description="Disordered" evidence="19">
    <location>
        <begin position="1270"/>
        <end position="1335"/>
    </location>
</feature>
<evidence type="ECO:0000259" key="20">
    <source>
        <dbReference type="PROSITE" id="PS50002"/>
    </source>
</evidence>
<evidence type="ECO:0000256" key="15">
    <source>
        <dbReference type="ARBA" id="ARBA00034105"/>
    </source>
</evidence>
<feature type="compositionally biased region" description="Polar residues" evidence="19">
    <location>
        <begin position="1175"/>
        <end position="1184"/>
    </location>
</feature>
<proteinExistence type="evidence at transcript level"/>
<evidence type="ECO:0000259" key="23">
    <source>
        <dbReference type="PROSITE" id="PS50209"/>
    </source>
</evidence>
<dbReference type="PROSITE" id="PS50106">
    <property type="entry name" value="PDZ"/>
    <property type="match status" value="4"/>
</dbReference>
<dbReference type="GO" id="GO:0051239">
    <property type="term" value="P:regulation of multicellular organismal process"/>
    <property type="evidence" value="ECO:0007669"/>
    <property type="project" value="UniProtKB-ARBA"/>
</dbReference>
<dbReference type="PROSITE" id="PS50052">
    <property type="entry name" value="GUANYLATE_KINASE_2"/>
    <property type="match status" value="1"/>
</dbReference>
<dbReference type="EMBL" id="GAMT01006776">
    <property type="protein sequence ID" value="JAB05085.1"/>
    <property type="molecule type" value="mRNA"/>
</dbReference>
<feature type="domain" description="SH3" evidence="20">
    <location>
        <begin position="1590"/>
        <end position="1658"/>
    </location>
</feature>
<dbReference type="SMART" id="SM00326">
    <property type="entry name" value="SH3"/>
    <property type="match status" value="1"/>
</dbReference>
<evidence type="ECO:0000256" key="10">
    <source>
        <dbReference type="ARBA" id="ARBA00023018"/>
    </source>
</evidence>
<feature type="domain" description="PDZ" evidence="22">
    <location>
        <begin position="1345"/>
        <end position="1424"/>
    </location>
</feature>
<dbReference type="Gene3D" id="3.40.50.300">
    <property type="entry name" value="P-loop containing nucleotide triphosphate hydrolases"/>
    <property type="match status" value="1"/>
</dbReference>
<keyword evidence="6" id="KW-1003">Cell membrane</keyword>
<feature type="compositionally biased region" description="Low complexity" evidence="19">
    <location>
        <begin position="1429"/>
        <end position="1439"/>
    </location>
</feature>
<evidence type="ECO:0000259" key="22">
    <source>
        <dbReference type="PROSITE" id="PS50106"/>
    </source>
</evidence>
<feature type="region of interest" description="Disordered" evidence="19">
    <location>
        <begin position="98"/>
        <end position="141"/>
    </location>
</feature>
<keyword evidence="9" id="KW-0965">Cell junction</keyword>
<evidence type="ECO:0000256" key="17">
    <source>
        <dbReference type="PROSITE-ProRule" id="PRU00192"/>
    </source>
</evidence>
<feature type="region of interest" description="Disordered" evidence="19">
    <location>
        <begin position="1197"/>
        <end position="1225"/>
    </location>
</feature>
<dbReference type="InterPro" id="IPR008144">
    <property type="entry name" value="Guanylate_kin-like_dom"/>
</dbReference>
<dbReference type="SMART" id="SM00228">
    <property type="entry name" value="PDZ"/>
    <property type="match status" value="4"/>
</dbReference>
<evidence type="ECO:0000313" key="24">
    <source>
        <dbReference type="EMBL" id="JAB05085.1"/>
    </source>
</evidence>
<organism evidence="24">
    <name type="scientific">Callithrix jacchus</name>
    <name type="common">White-tufted-ear marmoset</name>
    <name type="synonym">Simia Jacchus</name>
    <dbReference type="NCBI Taxonomy" id="9483"/>
    <lineage>
        <taxon>Eukaryota</taxon>
        <taxon>Metazoa</taxon>
        <taxon>Chordata</taxon>
        <taxon>Craniata</taxon>
        <taxon>Vertebrata</taxon>
        <taxon>Euteleostomi</taxon>
        <taxon>Mammalia</taxon>
        <taxon>Eutheria</taxon>
        <taxon>Euarchontoglires</taxon>
        <taxon>Primates</taxon>
        <taxon>Haplorrhini</taxon>
        <taxon>Platyrrhini</taxon>
        <taxon>Cebidae</taxon>
        <taxon>Callitrichinae</taxon>
        <taxon>Callithrix</taxon>
        <taxon>Callithrix</taxon>
    </lineage>
</organism>
<dbReference type="InterPro" id="IPR036034">
    <property type="entry name" value="PDZ_sf"/>
</dbReference>
<name>U3D5T7_CALJA</name>
<feature type="region of interest" description="Disordered" evidence="19">
    <location>
        <begin position="1145"/>
        <end position="1184"/>
    </location>
</feature>
<feature type="domain" description="Guanylate kinase-like" evidence="21">
    <location>
        <begin position="1772"/>
        <end position="1902"/>
    </location>
</feature>
<dbReference type="PANTHER" id="PTHR46360:SF1">
    <property type="entry name" value="DISKS LARGE HOMOLOG 5"/>
    <property type="match status" value="1"/>
</dbReference>
<dbReference type="GO" id="GO:0007163">
    <property type="term" value="P:establishment or maintenance of cell polarity"/>
    <property type="evidence" value="ECO:0007669"/>
    <property type="project" value="UniProtKB-ARBA"/>
</dbReference>
<feature type="region of interest" description="Disordered" evidence="19">
    <location>
        <begin position="1429"/>
        <end position="1490"/>
    </location>
</feature>
<dbReference type="SUPFAM" id="SSF50044">
    <property type="entry name" value="SH3-domain"/>
    <property type="match status" value="1"/>
</dbReference>
<evidence type="ECO:0000256" key="1">
    <source>
        <dbReference type="ARBA" id="ARBA00004120"/>
    </source>
</evidence>
<comment type="similarity">
    <text evidence="4">Belongs to the MAGUK family.</text>
</comment>
<evidence type="ECO:0000313" key="25">
    <source>
        <dbReference type="EMBL" id="JAB45637.1"/>
    </source>
</evidence>
<dbReference type="GO" id="GO:0048513">
    <property type="term" value="P:animal organ development"/>
    <property type="evidence" value="ECO:0007669"/>
    <property type="project" value="UniProtKB-ARBA"/>
</dbReference>
<dbReference type="FunFam" id="2.30.42.10:FF:000152">
    <property type="entry name" value="disks large homolog 5 isoform X1"/>
    <property type="match status" value="1"/>
</dbReference>
<dbReference type="Pfam" id="PF04822">
    <property type="entry name" value="Takusan"/>
    <property type="match status" value="1"/>
</dbReference>
<evidence type="ECO:0000256" key="13">
    <source>
        <dbReference type="ARBA" id="ARBA00023212"/>
    </source>
</evidence>
<dbReference type="InterPro" id="IPR001452">
    <property type="entry name" value="SH3_domain"/>
</dbReference>
<keyword evidence="5 17" id="KW-0728">SH3 domain</keyword>
<dbReference type="GO" id="GO:0035331">
    <property type="term" value="P:negative regulation of hippo signaling"/>
    <property type="evidence" value="ECO:0007669"/>
    <property type="project" value="UniProtKB-ARBA"/>
</dbReference>
<feature type="compositionally biased region" description="Polar residues" evidence="19">
    <location>
        <begin position="1287"/>
        <end position="1305"/>
    </location>
</feature>
<evidence type="ECO:0000256" key="5">
    <source>
        <dbReference type="ARBA" id="ARBA00022443"/>
    </source>
</evidence>
<dbReference type="Pfam" id="PF00595">
    <property type="entry name" value="PDZ"/>
    <property type="match status" value="3"/>
</dbReference>
<dbReference type="CDD" id="cd06766">
    <property type="entry name" value="PDZ4_DLG5-like"/>
    <property type="match status" value="1"/>
</dbReference>